<name>A0AC60Q9T2_IXOPE</name>
<gene>
    <name evidence="1" type="ORF">HPB47_022455</name>
</gene>
<dbReference type="Proteomes" id="UP000805193">
    <property type="component" value="Unassembled WGS sequence"/>
</dbReference>
<dbReference type="EMBL" id="JABSTQ010009299">
    <property type="protein sequence ID" value="KAG0430685.1"/>
    <property type="molecule type" value="Genomic_DNA"/>
</dbReference>
<organism evidence="1 2">
    <name type="scientific">Ixodes persulcatus</name>
    <name type="common">Taiga tick</name>
    <dbReference type="NCBI Taxonomy" id="34615"/>
    <lineage>
        <taxon>Eukaryota</taxon>
        <taxon>Metazoa</taxon>
        <taxon>Ecdysozoa</taxon>
        <taxon>Arthropoda</taxon>
        <taxon>Chelicerata</taxon>
        <taxon>Arachnida</taxon>
        <taxon>Acari</taxon>
        <taxon>Parasitiformes</taxon>
        <taxon>Ixodida</taxon>
        <taxon>Ixodoidea</taxon>
        <taxon>Ixodidae</taxon>
        <taxon>Ixodinae</taxon>
        <taxon>Ixodes</taxon>
    </lineage>
</organism>
<reference evidence="1 2" key="1">
    <citation type="journal article" date="2020" name="Cell">
        <title>Large-Scale Comparative Analyses of Tick Genomes Elucidate Their Genetic Diversity and Vector Capacities.</title>
        <authorList>
            <consortium name="Tick Genome and Microbiome Consortium (TIGMIC)"/>
            <person name="Jia N."/>
            <person name="Wang J."/>
            <person name="Shi W."/>
            <person name="Du L."/>
            <person name="Sun Y."/>
            <person name="Zhan W."/>
            <person name="Jiang J.F."/>
            <person name="Wang Q."/>
            <person name="Zhang B."/>
            <person name="Ji P."/>
            <person name="Bell-Sakyi L."/>
            <person name="Cui X.M."/>
            <person name="Yuan T.T."/>
            <person name="Jiang B.G."/>
            <person name="Yang W.F."/>
            <person name="Lam T.T."/>
            <person name="Chang Q.C."/>
            <person name="Ding S.J."/>
            <person name="Wang X.J."/>
            <person name="Zhu J.G."/>
            <person name="Ruan X.D."/>
            <person name="Zhao L."/>
            <person name="Wei J.T."/>
            <person name="Ye R.Z."/>
            <person name="Que T.C."/>
            <person name="Du C.H."/>
            <person name="Zhou Y.H."/>
            <person name="Cheng J.X."/>
            <person name="Dai P.F."/>
            <person name="Guo W.B."/>
            <person name="Han X.H."/>
            <person name="Huang E.J."/>
            <person name="Li L.F."/>
            <person name="Wei W."/>
            <person name="Gao Y.C."/>
            <person name="Liu J.Z."/>
            <person name="Shao H.Z."/>
            <person name="Wang X."/>
            <person name="Wang C.C."/>
            <person name="Yang T.C."/>
            <person name="Huo Q.B."/>
            <person name="Li W."/>
            <person name="Chen H.Y."/>
            <person name="Chen S.E."/>
            <person name="Zhou L.G."/>
            <person name="Ni X.B."/>
            <person name="Tian J.H."/>
            <person name="Sheng Y."/>
            <person name="Liu T."/>
            <person name="Pan Y.S."/>
            <person name="Xia L.Y."/>
            <person name="Li J."/>
            <person name="Zhao F."/>
            <person name="Cao W.C."/>
        </authorList>
    </citation>
    <scope>NUCLEOTIDE SEQUENCE [LARGE SCALE GENOMIC DNA]</scope>
    <source>
        <strain evidence="1">Iper-2018</strain>
    </source>
</reference>
<keyword evidence="2" id="KW-1185">Reference proteome</keyword>
<comment type="caution">
    <text evidence="1">The sequence shown here is derived from an EMBL/GenBank/DDBJ whole genome shotgun (WGS) entry which is preliminary data.</text>
</comment>
<evidence type="ECO:0000313" key="2">
    <source>
        <dbReference type="Proteomes" id="UP000805193"/>
    </source>
</evidence>
<proteinExistence type="predicted"/>
<sequence>MIMGHRWGSNVCQTLAELPVLGAVECSADAAAFEALVGLVLKRDRDRCCATVQMLYDKEVMNFDYDSISEYVGDTSYHD</sequence>
<protein>
    <submittedName>
        <fullName evidence="1">Uncharacterized protein</fullName>
    </submittedName>
</protein>
<evidence type="ECO:0000313" key="1">
    <source>
        <dbReference type="EMBL" id="KAG0430685.1"/>
    </source>
</evidence>
<accession>A0AC60Q9T2</accession>